<dbReference type="InterPro" id="IPR001412">
    <property type="entry name" value="aa-tRNA-synth_I_CS"/>
</dbReference>
<evidence type="ECO:0000256" key="7">
    <source>
        <dbReference type="ARBA" id="ARBA00022598"/>
    </source>
</evidence>
<evidence type="ECO:0000256" key="16">
    <source>
        <dbReference type="HAMAP-Rule" id="MF_00098"/>
    </source>
</evidence>
<keyword evidence="10 16" id="KW-0862">Zinc</keyword>
<dbReference type="GO" id="GO:0046872">
    <property type="term" value="F:metal ion binding"/>
    <property type="evidence" value="ECO:0007669"/>
    <property type="project" value="UniProtKB-KW"/>
</dbReference>
<keyword evidence="6 16" id="KW-0820">tRNA-binding</keyword>
<dbReference type="EC" id="6.1.1.10" evidence="16"/>
<dbReference type="SUPFAM" id="SSF57770">
    <property type="entry name" value="Methionyl-tRNA synthetase (MetRS), Zn-domain"/>
    <property type="match status" value="1"/>
</dbReference>
<feature type="compositionally biased region" description="Low complexity" evidence="17">
    <location>
        <begin position="681"/>
        <end position="692"/>
    </location>
</feature>
<evidence type="ECO:0000256" key="9">
    <source>
        <dbReference type="ARBA" id="ARBA00022741"/>
    </source>
</evidence>
<dbReference type="NCBIfam" id="TIGR00398">
    <property type="entry name" value="metG"/>
    <property type="match status" value="1"/>
</dbReference>
<dbReference type="Pfam" id="PF09334">
    <property type="entry name" value="tRNA-synt_1g"/>
    <property type="match status" value="1"/>
</dbReference>
<feature type="binding site" evidence="16">
    <location>
        <position position="156"/>
    </location>
    <ligand>
        <name>Zn(2+)</name>
        <dbReference type="ChEBI" id="CHEBI:29105"/>
    </ligand>
</feature>
<comment type="subcellular location">
    <subcellularLocation>
        <location evidence="2 16">Cytoplasm</location>
    </subcellularLocation>
</comment>
<dbReference type="InterPro" id="IPR033911">
    <property type="entry name" value="MetRS_core"/>
</dbReference>
<dbReference type="Gene3D" id="2.20.28.20">
    <property type="entry name" value="Methionyl-tRNA synthetase, Zn-domain"/>
    <property type="match status" value="1"/>
</dbReference>
<comment type="similarity">
    <text evidence="3 16">Belongs to the class-I aminoacyl-tRNA synthetase family. MetG type 1 subfamily.</text>
</comment>
<dbReference type="SUPFAM" id="SSF52374">
    <property type="entry name" value="Nucleotidylyl transferase"/>
    <property type="match status" value="1"/>
</dbReference>
<dbReference type="FunFam" id="2.40.50.140:FF:000042">
    <property type="entry name" value="Methionine--tRNA ligase"/>
    <property type="match status" value="1"/>
</dbReference>
<keyword evidence="9 16" id="KW-0547">Nucleotide-binding</keyword>
<dbReference type="NCBIfam" id="TIGR00399">
    <property type="entry name" value="metG_C_term"/>
    <property type="match status" value="1"/>
</dbReference>
<dbReference type="PRINTS" id="PR01041">
    <property type="entry name" value="TRNASYNTHMET"/>
</dbReference>
<sequence length="813" mass="88653">MTRTALVTTALPYANGLLHLGHLVGYIQADIWVRARRMSGGKAWFVCADDTHGTPIMLAAEKAGVPPETFIASIQASHERDFAAFGVAFDHYDSTNSAANKALTEQFYLKLEAAGHISRRSVAQFYDPAKGMFLPDRYVKGICPNCGSPDQYGDNCEVCGATYAPTDLKEPRSVISGATPEMRDSEHFFFEVGHFDGFLREWLAGDVALPGVKAKLGEWLNAEGGLRAWDISRDAPYFGFEIPGQPGKYFYVWLDAPIGYLSSFQMLCQRTGEDFEAHLRAGTSTELHHFIGKDIVNFHGLFWPAVLHGSGHRAPTRLHVNGYLTVDGAKMSKSRGTFVMARTFLDAGLEPEALRYYYAAKSGGGVDDLDLNLGDFIARVNADLVNKFVNLASRCAGFISKRFDGQLAAQLPDAAQYQRFVEGLAPIREAYERNDPAAAIRLTMALADEANRYIDDVKPWVVSSAVESQLVEELLASHFEGDGWTVTYPAANSHDYDLLITKHDAKTAVEYKHRKASVADAKKLLASLDYGLFHKAMLIVNSPVSTSVELEELLAENSNLKIIYRPDIERILGPDFDKPHADRSISEKEAELQATCTQGLNLFRVLVTALKPVLPATAAQAEAFLAAPVNDWTDLVQPLLGHRITEYTPLFTRIDPKKIDAMIDASKDTLQPAAAAAPAAKTEAVKPAAPAPAKDEAKSADAPATIGIDDFAKLDLRIGKVLVCEFVEGSDKLLRFELDAGDLGKRQIFSGIRGSYAEPEKLVGRSVVFIANLAPRKMRFGLSEGMILSAGFDGGALALLDADSGAQPGMPVR</sequence>
<proteinExistence type="inferred from homology"/>
<comment type="cofactor">
    <cofactor evidence="16">
        <name>Zn(2+)</name>
        <dbReference type="ChEBI" id="CHEBI:29105"/>
    </cofactor>
    <text evidence="16">Binds 1 zinc ion per subunit.</text>
</comment>
<dbReference type="CDD" id="cd00814">
    <property type="entry name" value="MetRS_core"/>
    <property type="match status" value="1"/>
</dbReference>
<dbReference type="PROSITE" id="PS50886">
    <property type="entry name" value="TRBD"/>
    <property type="match status" value="1"/>
</dbReference>
<feature type="domain" description="TRNA-binding" evidence="18">
    <location>
        <begin position="710"/>
        <end position="813"/>
    </location>
</feature>
<dbReference type="HAMAP" id="MF_00098">
    <property type="entry name" value="Met_tRNA_synth_type1"/>
    <property type="match status" value="1"/>
</dbReference>
<evidence type="ECO:0000256" key="6">
    <source>
        <dbReference type="ARBA" id="ARBA00022555"/>
    </source>
</evidence>
<accession>A0A7V8FHR2</accession>
<dbReference type="InterPro" id="IPR015413">
    <property type="entry name" value="Methionyl/Leucyl_tRNA_Synth"/>
</dbReference>
<evidence type="ECO:0000256" key="17">
    <source>
        <dbReference type="SAM" id="MobiDB-lite"/>
    </source>
</evidence>
<dbReference type="GO" id="GO:0004825">
    <property type="term" value="F:methionine-tRNA ligase activity"/>
    <property type="evidence" value="ECO:0007669"/>
    <property type="project" value="UniProtKB-UniRule"/>
</dbReference>
<dbReference type="EMBL" id="WNDS01000002">
    <property type="protein sequence ID" value="KAF1015968.1"/>
    <property type="molecule type" value="Genomic_DNA"/>
</dbReference>
<name>A0A7V8FHR2_STEMA</name>
<dbReference type="PANTHER" id="PTHR45765">
    <property type="entry name" value="METHIONINE--TRNA LIGASE"/>
    <property type="match status" value="1"/>
</dbReference>
<protein>
    <recommendedName>
        <fullName evidence="16">Methionine--tRNA ligase</fullName>
        <ecNumber evidence="16">6.1.1.10</ecNumber>
    </recommendedName>
    <alternativeName>
        <fullName evidence="16">Methionyl-tRNA synthetase</fullName>
        <shortName evidence="16">MetRS</shortName>
    </alternativeName>
</protein>
<dbReference type="CDD" id="cd02800">
    <property type="entry name" value="tRNA_bind_EcMetRS_like"/>
    <property type="match status" value="1"/>
</dbReference>
<keyword evidence="8 16" id="KW-0479">Metal-binding</keyword>
<evidence type="ECO:0000256" key="10">
    <source>
        <dbReference type="ARBA" id="ARBA00022833"/>
    </source>
</evidence>
<dbReference type="Pfam" id="PF01588">
    <property type="entry name" value="tRNA_bind"/>
    <property type="match status" value="1"/>
</dbReference>
<evidence type="ECO:0000313" key="19">
    <source>
        <dbReference type="EMBL" id="KAF1015968.1"/>
    </source>
</evidence>
<keyword evidence="12 16" id="KW-0694">RNA-binding</keyword>
<gene>
    <name evidence="16 19" type="primary">metG</name>
    <name evidence="19" type="ORF">GAK31_01452</name>
</gene>
<evidence type="ECO:0000256" key="13">
    <source>
        <dbReference type="ARBA" id="ARBA00022917"/>
    </source>
</evidence>
<evidence type="ECO:0000256" key="14">
    <source>
        <dbReference type="ARBA" id="ARBA00023146"/>
    </source>
</evidence>
<keyword evidence="13 16" id="KW-0648">Protein biosynthesis</keyword>
<evidence type="ECO:0000256" key="1">
    <source>
        <dbReference type="ARBA" id="ARBA00003314"/>
    </source>
</evidence>
<keyword evidence="14 16" id="KW-0030">Aminoacyl-tRNA synthetase</keyword>
<comment type="caution">
    <text evidence="19">The sequence shown here is derived from an EMBL/GenBank/DDBJ whole genome shotgun (WGS) entry which is preliminary data.</text>
</comment>
<comment type="subunit">
    <text evidence="4 16">Homodimer.</text>
</comment>
<dbReference type="InterPro" id="IPR009080">
    <property type="entry name" value="tRNAsynth_Ia_anticodon-bd"/>
</dbReference>
<evidence type="ECO:0000256" key="5">
    <source>
        <dbReference type="ARBA" id="ARBA00022490"/>
    </source>
</evidence>
<evidence type="ECO:0000256" key="4">
    <source>
        <dbReference type="ARBA" id="ARBA00011738"/>
    </source>
</evidence>
<dbReference type="FunFam" id="2.20.28.20:FF:000001">
    <property type="entry name" value="Methionine--tRNA ligase"/>
    <property type="match status" value="1"/>
</dbReference>
<evidence type="ECO:0000256" key="2">
    <source>
        <dbReference type="ARBA" id="ARBA00004496"/>
    </source>
</evidence>
<dbReference type="GO" id="GO:0000049">
    <property type="term" value="F:tRNA binding"/>
    <property type="evidence" value="ECO:0007669"/>
    <property type="project" value="UniProtKB-UniRule"/>
</dbReference>
<dbReference type="InterPro" id="IPR023458">
    <property type="entry name" value="Met-tRNA_ligase_1"/>
</dbReference>
<dbReference type="AlphaFoldDB" id="A0A7V8FHR2"/>
<feature type="binding site" evidence="16">
    <location>
        <position position="159"/>
    </location>
    <ligand>
        <name>Zn(2+)</name>
        <dbReference type="ChEBI" id="CHEBI:29105"/>
    </ligand>
</feature>
<reference evidence="20" key="1">
    <citation type="journal article" date="2020" name="MBio">
        <title>Horizontal gene transfer to a defensive symbiont with a reduced genome amongst a multipartite beetle microbiome.</title>
        <authorList>
            <person name="Waterworth S.C."/>
            <person name="Florez L.V."/>
            <person name="Rees E.R."/>
            <person name="Hertweck C."/>
            <person name="Kaltenpoth M."/>
            <person name="Kwan J.C."/>
        </authorList>
    </citation>
    <scope>NUCLEOTIDE SEQUENCE [LARGE SCALE GENOMIC DNA]</scope>
</reference>
<feature type="binding site" evidence="16">
    <location>
        <position position="146"/>
    </location>
    <ligand>
        <name>Zn(2+)</name>
        <dbReference type="ChEBI" id="CHEBI:29105"/>
    </ligand>
</feature>
<evidence type="ECO:0000313" key="20">
    <source>
        <dbReference type="Proteomes" id="UP000487117"/>
    </source>
</evidence>
<evidence type="ECO:0000259" key="18">
    <source>
        <dbReference type="PROSITE" id="PS50886"/>
    </source>
</evidence>
<feature type="short sequence motif" description="'HIGH' region" evidence="16">
    <location>
        <begin position="12"/>
        <end position="22"/>
    </location>
</feature>
<dbReference type="InterPro" id="IPR014729">
    <property type="entry name" value="Rossmann-like_a/b/a_fold"/>
</dbReference>
<dbReference type="InterPro" id="IPR004495">
    <property type="entry name" value="Met-tRNA-synth_bsu_C"/>
</dbReference>
<dbReference type="GO" id="GO:0005829">
    <property type="term" value="C:cytosol"/>
    <property type="evidence" value="ECO:0007669"/>
    <property type="project" value="TreeGrafter"/>
</dbReference>
<feature type="short sequence motif" description="'KMSKS' region" evidence="16">
    <location>
        <begin position="330"/>
        <end position="334"/>
    </location>
</feature>
<dbReference type="InterPro" id="IPR012340">
    <property type="entry name" value="NA-bd_OB-fold"/>
</dbReference>
<evidence type="ECO:0000256" key="15">
    <source>
        <dbReference type="ARBA" id="ARBA00047364"/>
    </source>
</evidence>
<evidence type="ECO:0000256" key="3">
    <source>
        <dbReference type="ARBA" id="ARBA00008258"/>
    </source>
</evidence>
<comment type="catalytic activity">
    <reaction evidence="15 16">
        <text>tRNA(Met) + L-methionine + ATP = L-methionyl-tRNA(Met) + AMP + diphosphate</text>
        <dbReference type="Rhea" id="RHEA:13481"/>
        <dbReference type="Rhea" id="RHEA-COMP:9667"/>
        <dbReference type="Rhea" id="RHEA-COMP:9698"/>
        <dbReference type="ChEBI" id="CHEBI:30616"/>
        <dbReference type="ChEBI" id="CHEBI:33019"/>
        <dbReference type="ChEBI" id="CHEBI:57844"/>
        <dbReference type="ChEBI" id="CHEBI:78442"/>
        <dbReference type="ChEBI" id="CHEBI:78530"/>
        <dbReference type="ChEBI" id="CHEBI:456215"/>
        <dbReference type="EC" id="6.1.1.10"/>
    </reaction>
</comment>
<dbReference type="PROSITE" id="PS00178">
    <property type="entry name" value="AA_TRNA_LIGASE_I"/>
    <property type="match status" value="1"/>
</dbReference>
<feature type="binding site" evidence="16">
    <location>
        <position position="143"/>
    </location>
    <ligand>
        <name>Zn(2+)</name>
        <dbReference type="ChEBI" id="CHEBI:29105"/>
    </ligand>
</feature>
<dbReference type="InterPro" id="IPR029038">
    <property type="entry name" value="MetRS_Zn"/>
</dbReference>
<organism evidence="19 20">
    <name type="scientific">Stenotrophomonas maltophilia</name>
    <name type="common">Pseudomonas maltophilia</name>
    <name type="synonym">Xanthomonas maltophilia</name>
    <dbReference type="NCBI Taxonomy" id="40324"/>
    <lineage>
        <taxon>Bacteria</taxon>
        <taxon>Pseudomonadati</taxon>
        <taxon>Pseudomonadota</taxon>
        <taxon>Gammaproteobacteria</taxon>
        <taxon>Lysobacterales</taxon>
        <taxon>Lysobacteraceae</taxon>
        <taxon>Stenotrophomonas</taxon>
        <taxon>Stenotrophomonas maltophilia group</taxon>
    </lineage>
</organism>
<evidence type="ECO:0000256" key="12">
    <source>
        <dbReference type="ARBA" id="ARBA00022884"/>
    </source>
</evidence>
<evidence type="ECO:0000256" key="8">
    <source>
        <dbReference type="ARBA" id="ARBA00022723"/>
    </source>
</evidence>
<dbReference type="GO" id="GO:0005524">
    <property type="term" value="F:ATP binding"/>
    <property type="evidence" value="ECO:0007669"/>
    <property type="project" value="UniProtKB-UniRule"/>
</dbReference>
<dbReference type="InterPro" id="IPR014758">
    <property type="entry name" value="Met-tRNA_synth"/>
</dbReference>
<dbReference type="Gene3D" id="3.40.50.620">
    <property type="entry name" value="HUPs"/>
    <property type="match status" value="1"/>
</dbReference>
<dbReference type="Proteomes" id="UP000487117">
    <property type="component" value="Unassembled WGS sequence"/>
</dbReference>
<dbReference type="InterPro" id="IPR002547">
    <property type="entry name" value="tRNA-bd_dom"/>
</dbReference>
<dbReference type="GO" id="GO:0006431">
    <property type="term" value="P:methionyl-tRNA aminoacylation"/>
    <property type="evidence" value="ECO:0007669"/>
    <property type="project" value="UniProtKB-UniRule"/>
</dbReference>
<dbReference type="SUPFAM" id="SSF47323">
    <property type="entry name" value="Anticodon-binding domain of a subclass of class I aminoacyl-tRNA synthetases"/>
    <property type="match status" value="2"/>
</dbReference>
<dbReference type="SUPFAM" id="SSF50249">
    <property type="entry name" value="Nucleic acid-binding proteins"/>
    <property type="match status" value="1"/>
</dbReference>
<feature type="binding site" evidence="16">
    <location>
        <position position="333"/>
    </location>
    <ligand>
        <name>ATP</name>
        <dbReference type="ChEBI" id="CHEBI:30616"/>
    </ligand>
</feature>
<dbReference type="PANTHER" id="PTHR45765:SF1">
    <property type="entry name" value="METHIONINE--TRNA LIGASE, CYTOPLASMIC"/>
    <property type="match status" value="1"/>
</dbReference>
<dbReference type="NCBIfam" id="NF001100">
    <property type="entry name" value="PRK00133.1"/>
    <property type="match status" value="1"/>
</dbReference>
<comment type="function">
    <text evidence="1 16">Is required not only for elongation of protein synthesis but also for the initiation of all mRNA translation through initiator tRNA(fMet) aminoacylation.</text>
</comment>
<keyword evidence="5 16" id="KW-0963">Cytoplasm</keyword>
<keyword evidence="7 16" id="KW-0436">Ligase</keyword>
<evidence type="ECO:0000256" key="11">
    <source>
        <dbReference type="ARBA" id="ARBA00022840"/>
    </source>
</evidence>
<keyword evidence="11 16" id="KW-0067">ATP-binding</keyword>
<feature type="region of interest" description="Disordered" evidence="17">
    <location>
        <begin position="681"/>
        <end position="700"/>
    </location>
</feature>
<dbReference type="Gene3D" id="2.40.50.140">
    <property type="entry name" value="Nucleic acid-binding proteins"/>
    <property type="match status" value="1"/>
</dbReference>
<dbReference type="Gene3D" id="1.10.730.10">
    <property type="entry name" value="Isoleucyl-tRNA Synthetase, Domain 1"/>
    <property type="match status" value="2"/>
</dbReference>